<feature type="domain" description="Histidine kinase/HSP90-like ATPase" evidence="2">
    <location>
        <begin position="15"/>
        <end position="133"/>
    </location>
</feature>
<keyword evidence="1" id="KW-0418">Kinase</keyword>
<dbReference type="CDD" id="cd16936">
    <property type="entry name" value="HATPase_RsbW-like"/>
    <property type="match status" value="1"/>
</dbReference>
<dbReference type="SUPFAM" id="SSF55874">
    <property type="entry name" value="ATPase domain of HSP90 chaperone/DNA topoisomerase II/histidine kinase"/>
    <property type="match status" value="1"/>
</dbReference>
<dbReference type="PANTHER" id="PTHR35526">
    <property type="entry name" value="ANTI-SIGMA-F FACTOR RSBW-RELATED"/>
    <property type="match status" value="1"/>
</dbReference>
<sequence>MNMAVRPDGLRMPMAASPASAGLAWSLVEQRLITWGVGEAARYDAHLVLAELVANAVAVTPMGGHITVYCHREPAGVVVGIADPCSELPRNPAPVTELEPGDLDLREENFDANGGWGLTIIRALSADCGVTPLPRGGKIVWSRLRL</sequence>
<protein>
    <recommendedName>
        <fullName evidence="2">Histidine kinase/HSP90-like ATPase domain-containing protein</fullName>
    </recommendedName>
</protein>
<evidence type="ECO:0000256" key="1">
    <source>
        <dbReference type="ARBA" id="ARBA00022527"/>
    </source>
</evidence>
<evidence type="ECO:0000259" key="2">
    <source>
        <dbReference type="Pfam" id="PF13581"/>
    </source>
</evidence>
<reference evidence="3 4" key="1">
    <citation type="submission" date="2018-06" db="EMBL/GenBank/DDBJ databases">
        <title>Actinomadura craniellae sp. nov. isolated from marine sponge Craniella sp.</title>
        <authorList>
            <person name="Li L."/>
            <person name="Xu Q.H."/>
            <person name="Lin H.W."/>
            <person name="Lu Y.H."/>
        </authorList>
    </citation>
    <scope>NUCLEOTIDE SEQUENCE [LARGE SCALE GENOMIC DNA]</scope>
    <source>
        <strain evidence="3 4">LHW63021</strain>
    </source>
</reference>
<organism evidence="3 4">
    <name type="scientific">Actinomadura craniellae</name>
    <dbReference type="NCBI Taxonomy" id="2231787"/>
    <lineage>
        <taxon>Bacteria</taxon>
        <taxon>Bacillati</taxon>
        <taxon>Actinomycetota</taxon>
        <taxon>Actinomycetes</taxon>
        <taxon>Streptosporangiales</taxon>
        <taxon>Thermomonosporaceae</taxon>
        <taxon>Actinomadura</taxon>
    </lineage>
</organism>
<evidence type="ECO:0000313" key="3">
    <source>
        <dbReference type="EMBL" id="RAY15536.1"/>
    </source>
</evidence>
<evidence type="ECO:0000313" key="4">
    <source>
        <dbReference type="Proteomes" id="UP000251891"/>
    </source>
</evidence>
<dbReference type="Proteomes" id="UP000251891">
    <property type="component" value="Unassembled WGS sequence"/>
</dbReference>
<comment type="caution">
    <text evidence="3">The sequence shown here is derived from an EMBL/GenBank/DDBJ whole genome shotgun (WGS) entry which is preliminary data.</text>
</comment>
<dbReference type="Gene3D" id="3.30.565.10">
    <property type="entry name" value="Histidine kinase-like ATPase, C-terminal domain"/>
    <property type="match status" value="1"/>
</dbReference>
<dbReference type="EMBL" id="QLYX01000003">
    <property type="protein sequence ID" value="RAY15536.1"/>
    <property type="molecule type" value="Genomic_DNA"/>
</dbReference>
<accession>A0A365H9A1</accession>
<gene>
    <name evidence="3" type="ORF">DPM19_06975</name>
</gene>
<dbReference type="PANTHER" id="PTHR35526:SF3">
    <property type="entry name" value="ANTI-SIGMA-F FACTOR RSBW"/>
    <property type="match status" value="1"/>
</dbReference>
<dbReference type="InterPro" id="IPR003594">
    <property type="entry name" value="HATPase_dom"/>
</dbReference>
<dbReference type="AlphaFoldDB" id="A0A365H9A1"/>
<keyword evidence="4" id="KW-1185">Reference proteome</keyword>
<keyword evidence="1" id="KW-0808">Transferase</keyword>
<dbReference type="Pfam" id="PF13581">
    <property type="entry name" value="HATPase_c_2"/>
    <property type="match status" value="1"/>
</dbReference>
<dbReference type="RefSeq" id="WP_111864000.1">
    <property type="nucleotide sequence ID" value="NZ_QLYX01000003.1"/>
</dbReference>
<name>A0A365H9A1_9ACTN</name>
<keyword evidence="1" id="KW-0723">Serine/threonine-protein kinase</keyword>
<dbReference type="InterPro" id="IPR036890">
    <property type="entry name" value="HATPase_C_sf"/>
</dbReference>
<dbReference type="GO" id="GO:0004674">
    <property type="term" value="F:protein serine/threonine kinase activity"/>
    <property type="evidence" value="ECO:0007669"/>
    <property type="project" value="UniProtKB-KW"/>
</dbReference>
<proteinExistence type="predicted"/>
<dbReference type="InterPro" id="IPR050267">
    <property type="entry name" value="Anti-sigma-factor_SerPK"/>
</dbReference>
<dbReference type="OrthoDB" id="3478068at2"/>